<evidence type="ECO:0000259" key="2">
    <source>
        <dbReference type="Pfam" id="PF01370"/>
    </source>
</evidence>
<dbReference type="InterPro" id="IPR001509">
    <property type="entry name" value="Epimerase_deHydtase"/>
</dbReference>
<dbReference type="OrthoDB" id="5241256at2"/>
<proteinExistence type="predicted"/>
<dbReference type="Gene3D" id="3.40.50.720">
    <property type="entry name" value="NAD(P)-binding Rossmann-like Domain"/>
    <property type="match status" value="1"/>
</dbReference>
<keyword evidence="4" id="KW-1185">Reference proteome</keyword>
<evidence type="ECO:0000313" key="4">
    <source>
        <dbReference type="Proteomes" id="UP000255355"/>
    </source>
</evidence>
<sequence length="49" mass="5106">MGYCTAVLVTGATGLIGSDVVVRLVIRGRRPVLAVTHRNHTSRSATAAT</sequence>
<dbReference type="Proteomes" id="UP000255355">
    <property type="component" value="Unassembled WGS sequence"/>
</dbReference>
<dbReference type="AlphaFoldDB" id="A0A370GNP3"/>
<keyword evidence="1" id="KW-0812">Transmembrane</keyword>
<evidence type="ECO:0000256" key="1">
    <source>
        <dbReference type="SAM" id="Phobius"/>
    </source>
</evidence>
<evidence type="ECO:0000313" key="3">
    <source>
        <dbReference type="EMBL" id="RDI45362.1"/>
    </source>
</evidence>
<feature type="transmembrane region" description="Helical" evidence="1">
    <location>
        <begin position="6"/>
        <end position="26"/>
    </location>
</feature>
<dbReference type="Pfam" id="PF01370">
    <property type="entry name" value="Epimerase"/>
    <property type="match status" value="1"/>
</dbReference>
<reference evidence="3 4" key="1">
    <citation type="submission" date="2018-07" db="EMBL/GenBank/DDBJ databases">
        <title>Genomic Encyclopedia of Type Strains, Phase IV (KMG-IV): sequencing the most valuable type-strain genomes for metagenomic binning, comparative biology and taxonomic classification.</title>
        <authorList>
            <person name="Goeker M."/>
        </authorList>
    </citation>
    <scope>NUCLEOTIDE SEQUENCE [LARGE SCALE GENOMIC DNA]</scope>
    <source>
        <strain evidence="3 4">DSM 44952</strain>
    </source>
</reference>
<protein>
    <submittedName>
        <fullName evidence="3">NAD-dependent epimerase/dehydratase family protein</fullName>
    </submittedName>
</protein>
<keyword evidence="1" id="KW-0472">Membrane</keyword>
<feature type="domain" description="NAD-dependent epimerase/dehydratase" evidence="2">
    <location>
        <begin position="7"/>
        <end position="46"/>
    </location>
</feature>
<dbReference type="SUPFAM" id="SSF51735">
    <property type="entry name" value="NAD(P)-binding Rossmann-fold domains"/>
    <property type="match status" value="1"/>
</dbReference>
<accession>A0A370GNP3</accession>
<dbReference type="RefSeq" id="WP_114699767.1">
    <property type="nucleotide sequence ID" value="NZ_QQAZ01000013.1"/>
</dbReference>
<dbReference type="EMBL" id="QQAZ01000013">
    <property type="protein sequence ID" value="RDI45362.1"/>
    <property type="molecule type" value="Genomic_DNA"/>
</dbReference>
<organism evidence="3 4">
    <name type="scientific">Nocardia mexicana</name>
    <dbReference type="NCBI Taxonomy" id="279262"/>
    <lineage>
        <taxon>Bacteria</taxon>
        <taxon>Bacillati</taxon>
        <taxon>Actinomycetota</taxon>
        <taxon>Actinomycetes</taxon>
        <taxon>Mycobacteriales</taxon>
        <taxon>Nocardiaceae</taxon>
        <taxon>Nocardia</taxon>
    </lineage>
</organism>
<keyword evidence="1" id="KW-1133">Transmembrane helix</keyword>
<comment type="caution">
    <text evidence="3">The sequence shown here is derived from an EMBL/GenBank/DDBJ whole genome shotgun (WGS) entry which is preliminary data.</text>
</comment>
<name>A0A370GNP3_9NOCA</name>
<dbReference type="InterPro" id="IPR036291">
    <property type="entry name" value="NAD(P)-bd_dom_sf"/>
</dbReference>
<gene>
    <name evidence="3" type="ORF">DFR68_113133</name>
</gene>